<feature type="transmembrane region" description="Helical" evidence="7">
    <location>
        <begin position="80"/>
        <end position="113"/>
    </location>
</feature>
<evidence type="ECO:0000256" key="2">
    <source>
        <dbReference type="ARBA" id="ARBA00008640"/>
    </source>
</evidence>
<keyword evidence="5 7" id="KW-1133">Transmembrane helix</keyword>
<gene>
    <name evidence="9" type="ORF">F8377_05145</name>
</gene>
<evidence type="ECO:0000256" key="6">
    <source>
        <dbReference type="ARBA" id="ARBA00023136"/>
    </source>
</evidence>
<reference evidence="9 10" key="1">
    <citation type="submission" date="2019-10" db="EMBL/GenBank/DDBJ databases">
        <title>Corynebacterium sp novel species isolated from the respiratory tract of Marmot.</title>
        <authorList>
            <person name="Zhang G."/>
        </authorList>
    </citation>
    <scope>NUCLEOTIDE SEQUENCE [LARGE SCALE GENOMIC DNA]</scope>
    <source>
        <strain evidence="9 10">336</strain>
    </source>
</reference>
<evidence type="ECO:0000313" key="10">
    <source>
        <dbReference type="Proteomes" id="UP000436181"/>
    </source>
</evidence>
<dbReference type="Pfam" id="PF09335">
    <property type="entry name" value="VTT_dom"/>
    <property type="match status" value="1"/>
</dbReference>
<dbReference type="InterPro" id="IPR032816">
    <property type="entry name" value="VTT_dom"/>
</dbReference>
<proteinExistence type="inferred from homology"/>
<evidence type="ECO:0000259" key="8">
    <source>
        <dbReference type="Pfam" id="PF09335"/>
    </source>
</evidence>
<dbReference type="RefSeq" id="WP_151844165.1">
    <property type="nucleotide sequence ID" value="NZ_WBZJ01000001.1"/>
</dbReference>
<keyword evidence="10" id="KW-1185">Reference proteome</keyword>
<evidence type="ECO:0000313" key="9">
    <source>
        <dbReference type="EMBL" id="KAB3523500.1"/>
    </source>
</evidence>
<comment type="caution">
    <text evidence="9">The sequence shown here is derived from an EMBL/GenBank/DDBJ whole genome shotgun (WGS) entry which is preliminary data.</text>
</comment>
<comment type="subcellular location">
    <subcellularLocation>
        <location evidence="1 7">Cell membrane</location>
        <topology evidence="1 7">Multi-pass membrane protein</topology>
    </subcellularLocation>
</comment>
<dbReference type="PANTHER" id="PTHR12677">
    <property type="entry name" value="GOLGI APPARATUS MEMBRANE PROTEIN TVP38-RELATED"/>
    <property type="match status" value="1"/>
</dbReference>
<name>A0ABQ6VGG7_9CORY</name>
<protein>
    <recommendedName>
        <fullName evidence="7">TVP38/TMEM64 family membrane protein</fullName>
    </recommendedName>
</protein>
<organism evidence="9 10">
    <name type="scientific">Corynebacterium zhongnanshanii</name>
    <dbReference type="NCBI Taxonomy" id="2768834"/>
    <lineage>
        <taxon>Bacteria</taxon>
        <taxon>Bacillati</taxon>
        <taxon>Actinomycetota</taxon>
        <taxon>Actinomycetes</taxon>
        <taxon>Mycobacteriales</taxon>
        <taxon>Corynebacteriaceae</taxon>
        <taxon>Corynebacterium</taxon>
    </lineage>
</organism>
<dbReference type="InterPro" id="IPR015414">
    <property type="entry name" value="TMEM64"/>
</dbReference>
<sequence length="237" mass="26059">MDQQRENHTQDTGRPHFFRKYRKIFLAIVLLLALLAVMRFAPLPDPEDIRNRVQAAGTWAPVVFIVLMVFFTQFPLPRTVWTIAAGLLFGAVLGSVVALIGLSLSAMISLTLVRRLGRRWVEKKTQGDNRLHLLQGIVAERGWIAVLGMRMVPAIPFSILNYSCGLAMMPMAGFLFSTVVGSAPNTIATVMAADALASGSSPWILALSFVVVVSGFALSARELLNWRAQLKQHDTSV</sequence>
<feature type="transmembrane region" description="Helical" evidence="7">
    <location>
        <begin position="159"/>
        <end position="183"/>
    </location>
</feature>
<keyword evidence="4 7" id="KW-0812">Transmembrane</keyword>
<feature type="transmembrane region" description="Helical" evidence="7">
    <location>
        <begin position="53"/>
        <end position="74"/>
    </location>
</feature>
<evidence type="ECO:0000256" key="3">
    <source>
        <dbReference type="ARBA" id="ARBA00022475"/>
    </source>
</evidence>
<feature type="domain" description="VTT" evidence="8">
    <location>
        <begin position="76"/>
        <end position="192"/>
    </location>
</feature>
<accession>A0ABQ6VGG7</accession>
<dbReference type="PANTHER" id="PTHR12677:SF59">
    <property type="entry name" value="GOLGI APPARATUS MEMBRANE PROTEIN TVP38-RELATED"/>
    <property type="match status" value="1"/>
</dbReference>
<evidence type="ECO:0000256" key="5">
    <source>
        <dbReference type="ARBA" id="ARBA00022989"/>
    </source>
</evidence>
<evidence type="ECO:0000256" key="7">
    <source>
        <dbReference type="RuleBase" id="RU366058"/>
    </source>
</evidence>
<feature type="transmembrane region" description="Helical" evidence="7">
    <location>
        <begin position="24"/>
        <end position="41"/>
    </location>
</feature>
<dbReference type="EMBL" id="WBZJ01000001">
    <property type="protein sequence ID" value="KAB3523500.1"/>
    <property type="molecule type" value="Genomic_DNA"/>
</dbReference>
<comment type="similarity">
    <text evidence="2 7">Belongs to the TVP38/TMEM64 family.</text>
</comment>
<feature type="transmembrane region" description="Helical" evidence="7">
    <location>
        <begin position="203"/>
        <end position="224"/>
    </location>
</feature>
<keyword evidence="3 7" id="KW-1003">Cell membrane</keyword>
<evidence type="ECO:0000256" key="4">
    <source>
        <dbReference type="ARBA" id="ARBA00022692"/>
    </source>
</evidence>
<evidence type="ECO:0000256" key="1">
    <source>
        <dbReference type="ARBA" id="ARBA00004651"/>
    </source>
</evidence>
<keyword evidence="6 7" id="KW-0472">Membrane</keyword>
<dbReference type="Proteomes" id="UP000436181">
    <property type="component" value="Unassembled WGS sequence"/>
</dbReference>